<evidence type="ECO:0000313" key="2">
    <source>
        <dbReference type="Proteomes" id="UP000054270"/>
    </source>
</evidence>
<name>A0A0D2KWF7_HYPSF</name>
<dbReference type="PANTHER" id="PTHR39603:SF1">
    <property type="entry name" value="CYANOVIRIN-N DOMAIN-CONTAINING PROTEIN"/>
    <property type="match status" value="1"/>
</dbReference>
<protein>
    <submittedName>
        <fullName evidence="1">Uncharacterized protein</fullName>
    </submittedName>
</protein>
<sequence>LTKRVPTTCQNIAGRTVSAANAAACVTFLRNLGTTACGISGDNVNFCQAGDAVIGGSNISGGPSASSSDVAIGAQNVLNACTQSNGQVEGFAAANGNGFIVVSIEPVGGA</sequence>
<reference evidence="2" key="1">
    <citation type="submission" date="2014-04" db="EMBL/GenBank/DDBJ databases">
        <title>Evolutionary Origins and Diversification of the Mycorrhizal Mutualists.</title>
        <authorList>
            <consortium name="DOE Joint Genome Institute"/>
            <consortium name="Mycorrhizal Genomics Consortium"/>
            <person name="Kohler A."/>
            <person name="Kuo A."/>
            <person name="Nagy L.G."/>
            <person name="Floudas D."/>
            <person name="Copeland A."/>
            <person name="Barry K.W."/>
            <person name="Cichocki N."/>
            <person name="Veneault-Fourrey C."/>
            <person name="LaButti K."/>
            <person name="Lindquist E.A."/>
            <person name="Lipzen A."/>
            <person name="Lundell T."/>
            <person name="Morin E."/>
            <person name="Murat C."/>
            <person name="Riley R."/>
            <person name="Ohm R."/>
            <person name="Sun H."/>
            <person name="Tunlid A."/>
            <person name="Henrissat B."/>
            <person name="Grigoriev I.V."/>
            <person name="Hibbett D.S."/>
            <person name="Martin F."/>
        </authorList>
    </citation>
    <scope>NUCLEOTIDE SEQUENCE [LARGE SCALE GENOMIC DNA]</scope>
    <source>
        <strain evidence="2">FD-334 SS-4</strain>
    </source>
</reference>
<keyword evidence="2" id="KW-1185">Reference proteome</keyword>
<dbReference type="STRING" id="945553.A0A0D2KWF7"/>
<gene>
    <name evidence="1" type="ORF">HYPSUDRAFT_144281</name>
</gene>
<evidence type="ECO:0000313" key="1">
    <source>
        <dbReference type="EMBL" id="KJA18972.1"/>
    </source>
</evidence>
<dbReference type="AlphaFoldDB" id="A0A0D2KWF7"/>
<accession>A0A0D2KWF7</accession>
<feature type="non-terminal residue" evidence="1">
    <location>
        <position position="1"/>
    </location>
</feature>
<dbReference type="OrthoDB" id="2686356at2759"/>
<organism evidence="1 2">
    <name type="scientific">Hypholoma sublateritium (strain FD-334 SS-4)</name>
    <dbReference type="NCBI Taxonomy" id="945553"/>
    <lineage>
        <taxon>Eukaryota</taxon>
        <taxon>Fungi</taxon>
        <taxon>Dikarya</taxon>
        <taxon>Basidiomycota</taxon>
        <taxon>Agaricomycotina</taxon>
        <taxon>Agaricomycetes</taxon>
        <taxon>Agaricomycetidae</taxon>
        <taxon>Agaricales</taxon>
        <taxon>Agaricineae</taxon>
        <taxon>Strophariaceae</taxon>
        <taxon>Hypholoma</taxon>
    </lineage>
</organism>
<proteinExistence type="predicted"/>
<dbReference type="OMA" id="RDDTSCM"/>
<dbReference type="EMBL" id="KN817582">
    <property type="protein sequence ID" value="KJA18972.1"/>
    <property type="molecule type" value="Genomic_DNA"/>
</dbReference>
<dbReference type="PANTHER" id="PTHR39603">
    <property type="entry name" value="CYANOVIRIN-N DOMAIN-CONTAINING PROTEIN"/>
    <property type="match status" value="1"/>
</dbReference>
<dbReference type="Proteomes" id="UP000054270">
    <property type="component" value="Unassembled WGS sequence"/>
</dbReference>